<keyword evidence="5" id="KW-0256">Endoplasmic reticulum</keyword>
<comment type="similarity">
    <text evidence="2">Belongs to the ERD2 family.</text>
</comment>
<feature type="transmembrane region" description="Helical" evidence="11">
    <location>
        <begin position="156"/>
        <end position="173"/>
    </location>
</feature>
<organism evidence="12 13">
    <name type="scientific">Tritrichomonas musculus</name>
    <dbReference type="NCBI Taxonomy" id="1915356"/>
    <lineage>
        <taxon>Eukaryota</taxon>
        <taxon>Metamonada</taxon>
        <taxon>Parabasalia</taxon>
        <taxon>Tritrichomonadida</taxon>
        <taxon>Tritrichomonadidae</taxon>
        <taxon>Tritrichomonas</taxon>
    </lineage>
</organism>
<gene>
    <name evidence="12" type="ORF">M9Y10_028988</name>
</gene>
<evidence type="ECO:0000256" key="11">
    <source>
        <dbReference type="SAM" id="Phobius"/>
    </source>
</evidence>
<dbReference type="InterPro" id="IPR000133">
    <property type="entry name" value="ER_ret_rcpt"/>
</dbReference>
<sequence length="218" mass="26057">MVWNIFRYLADFSHLISVLILLYKMFSKRSCSGVSLKTQLAYLIVFLARYINPDFFDPPVYNIIFKIFFISSSLACCILMKWGPSEIRYTYEDRHDTFRVRYIFILSAILAFFTMPYKNVSYFLFAYSLWVESFAIIPQIFLMARTSKFDIMNREYVFFLSIYRLFYLLNWIYKLVTDTGKTLHVVWITGIVQTLIYSDFIYEYIKLRISGSSQILPM</sequence>
<keyword evidence="7" id="KW-0653">Protein transport</keyword>
<dbReference type="Proteomes" id="UP001470230">
    <property type="component" value="Unassembled WGS sequence"/>
</dbReference>
<comment type="subcellular location">
    <subcellularLocation>
        <location evidence="1">Endoplasmic reticulum membrane</location>
        <topology evidence="1">Multi-pass membrane protein</topology>
    </subcellularLocation>
</comment>
<evidence type="ECO:0000256" key="3">
    <source>
        <dbReference type="ARBA" id="ARBA00022448"/>
    </source>
</evidence>
<protein>
    <submittedName>
        <fullName evidence="12">ER retention sequence binding</fullName>
    </submittedName>
</protein>
<feature type="transmembrane region" description="Helical" evidence="11">
    <location>
        <begin position="100"/>
        <end position="117"/>
    </location>
</feature>
<keyword evidence="10" id="KW-0675">Receptor</keyword>
<keyword evidence="4 11" id="KW-0812">Transmembrane</keyword>
<dbReference type="EMBL" id="JAPFFF010000004">
    <property type="protein sequence ID" value="KAK8891768.1"/>
    <property type="molecule type" value="Genomic_DNA"/>
</dbReference>
<feature type="transmembrane region" description="Helical" evidence="11">
    <location>
        <begin position="185"/>
        <end position="205"/>
    </location>
</feature>
<keyword evidence="3" id="KW-0813">Transport</keyword>
<evidence type="ECO:0000256" key="8">
    <source>
        <dbReference type="ARBA" id="ARBA00022989"/>
    </source>
</evidence>
<keyword evidence="8 11" id="KW-1133">Transmembrane helix</keyword>
<evidence type="ECO:0000313" key="13">
    <source>
        <dbReference type="Proteomes" id="UP001470230"/>
    </source>
</evidence>
<evidence type="ECO:0000256" key="2">
    <source>
        <dbReference type="ARBA" id="ARBA00010120"/>
    </source>
</evidence>
<feature type="transmembrane region" description="Helical" evidence="11">
    <location>
        <begin position="63"/>
        <end position="80"/>
    </location>
</feature>
<keyword evidence="9 11" id="KW-0472">Membrane</keyword>
<evidence type="ECO:0000256" key="1">
    <source>
        <dbReference type="ARBA" id="ARBA00004477"/>
    </source>
</evidence>
<evidence type="ECO:0000256" key="4">
    <source>
        <dbReference type="ARBA" id="ARBA00022692"/>
    </source>
</evidence>
<feature type="transmembrane region" description="Helical" evidence="11">
    <location>
        <begin position="34"/>
        <end position="51"/>
    </location>
</feature>
<proteinExistence type="inferred from homology"/>
<evidence type="ECO:0000256" key="7">
    <source>
        <dbReference type="ARBA" id="ARBA00022927"/>
    </source>
</evidence>
<evidence type="ECO:0000256" key="9">
    <source>
        <dbReference type="ARBA" id="ARBA00023136"/>
    </source>
</evidence>
<keyword evidence="6" id="KW-0931">ER-Golgi transport</keyword>
<name>A0ABR2KLR0_9EUKA</name>
<dbReference type="PRINTS" id="PR00660">
    <property type="entry name" value="ERLUMENR"/>
</dbReference>
<evidence type="ECO:0000256" key="10">
    <source>
        <dbReference type="ARBA" id="ARBA00023170"/>
    </source>
</evidence>
<accession>A0ABR2KLR0</accession>
<evidence type="ECO:0000313" key="12">
    <source>
        <dbReference type="EMBL" id="KAK8891768.1"/>
    </source>
</evidence>
<dbReference type="Pfam" id="PF00810">
    <property type="entry name" value="ER_lumen_recept"/>
    <property type="match status" value="1"/>
</dbReference>
<feature type="transmembrane region" description="Helical" evidence="11">
    <location>
        <begin position="123"/>
        <end position="144"/>
    </location>
</feature>
<comment type="caution">
    <text evidence="12">The sequence shown here is derived from an EMBL/GenBank/DDBJ whole genome shotgun (WGS) entry which is preliminary data.</text>
</comment>
<dbReference type="PANTHER" id="PTHR10585">
    <property type="entry name" value="ER LUMEN PROTEIN RETAINING RECEPTOR"/>
    <property type="match status" value="1"/>
</dbReference>
<evidence type="ECO:0000256" key="5">
    <source>
        <dbReference type="ARBA" id="ARBA00022824"/>
    </source>
</evidence>
<keyword evidence="13" id="KW-1185">Reference proteome</keyword>
<reference evidence="12 13" key="1">
    <citation type="submission" date="2024-04" db="EMBL/GenBank/DDBJ databases">
        <title>Tritrichomonas musculus Genome.</title>
        <authorList>
            <person name="Alves-Ferreira E."/>
            <person name="Grigg M."/>
            <person name="Lorenzi H."/>
            <person name="Galac M."/>
        </authorList>
    </citation>
    <scope>NUCLEOTIDE SEQUENCE [LARGE SCALE GENOMIC DNA]</scope>
    <source>
        <strain evidence="12 13">EAF2021</strain>
    </source>
</reference>
<evidence type="ECO:0000256" key="6">
    <source>
        <dbReference type="ARBA" id="ARBA00022892"/>
    </source>
</evidence>